<protein>
    <submittedName>
        <fullName evidence="4">Uncharacterized protein</fullName>
    </submittedName>
</protein>
<dbReference type="NCBIfam" id="TIGR00231">
    <property type="entry name" value="small_GTP"/>
    <property type="match status" value="1"/>
</dbReference>
<dbReference type="InterPro" id="IPR027417">
    <property type="entry name" value="P-loop_NTPase"/>
</dbReference>
<dbReference type="SUPFAM" id="SSF52540">
    <property type="entry name" value="P-loop containing nucleoside triphosphate hydrolases"/>
    <property type="match status" value="1"/>
</dbReference>
<dbReference type="InterPro" id="IPR005225">
    <property type="entry name" value="Small_GTP-bd"/>
</dbReference>
<dbReference type="SMART" id="SM00174">
    <property type="entry name" value="RHO"/>
    <property type="match status" value="1"/>
</dbReference>
<dbReference type="PROSITE" id="PS51421">
    <property type="entry name" value="RAS"/>
    <property type="match status" value="1"/>
</dbReference>
<comment type="caution">
    <text evidence="4">The sequence shown here is derived from an EMBL/GenBank/DDBJ whole genome shotgun (WGS) entry which is preliminary data.</text>
</comment>
<proteinExistence type="predicted"/>
<dbReference type="GO" id="GO:0007165">
    <property type="term" value="P:signal transduction"/>
    <property type="evidence" value="ECO:0007669"/>
    <property type="project" value="InterPro"/>
</dbReference>
<keyword evidence="2" id="KW-0342">GTP-binding</keyword>
<keyword evidence="1" id="KW-0547">Nucleotide-binding</keyword>
<dbReference type="PRINTS" id="PR00449">
    <property type="entry name" value="RASTRNSFRMNG"/>
</dbReference>
<dbReference type="AlphaFoldDB" id="A0A813VC24"/>
<dbReference type="GO" id="GO:0005525">
    <property type="term" value="F:GTP binding"/>
    <property type="evidence" value="ECO:0007669"/>
    <property type="project" value="UniProtKB-KW"/>
</dbReference>
<evidence type="ECO:0000256" key="3">
    <source>
        <dbReference type="SAM" id="Coils"/>
    </source>
</evidence>
<evidence type="ECO:0000313" key="4">
    <source>
        <dbReference type="EMBL" id="CAF0838088.1"/>
    </source>
</evidence>
<sequence length="358" mass="41167">MAIHRDGLSHQLDNIVNVRNELQQSLSSSNGNEIAFFAKVDEWQRNVINKVLDIAENAKQNIREILVSKTTSYNQKLNQISNEVKQRRQNNDFTENDLHKLREQLGELNDNIKDISKSIEIDTSQSNDIRWDSLIFIVQKENVKHQFTTINRQSSYRNQNATSVMSVLTSAPPLNVSADQSSRTNSFVQNIFIDKYDPTIEDCYVKKIEIDGEQCQLEILDTAGTDLSAMRDIYINNREGFILVYCITSQATYNDVMELKDRIYHIKKTINVPMVIVGTKSDLDDERVVGKESGQQLAKKYQCTFLEASSKMNINVNEIFFDLVRQMNRQRFPLGQQLPAFTRDDACKMKKTSTCNIT</sequence>
<dbReference type="InterPro" id="IPR001806">
    <property type="entry name" value="Small_GTPase"/>
</dbReference>
<dbReference type="EMBL" id="CAJOBC010000782">
    <property type="protein sequence ID" value="CAF3625353.1"/>
    <property type="molecule type" value="Genomic_DNA"/>
</dbReference>
<dbReference type="Proteomes" id="UP000663829">
    <property type="component" value="Unassembled WGS sequence"/>
</dbReference>
<dbReference type="GO" id="GO:0003924">
    <property type="term" value="F:GTPase activity"/>
    <property type="evidence" value="ECO:0007669"/>
    <property type="project" value="InterPro"/>
</dbReference>
<evidence type="ECO:0000313" key="6">
    <source>
        <dbReference type="Proteomes" id="UP000663829"/>
    </source>
</evidence>
<dbReference type="SMART" id="SM00175">
    <property type="entry name" value="RAB"/>
    <property type="match status" value="1"/>
</dbReference>
<name>A0A813VC24_9BILA</name>
<gene>
    <name evidence="4" type="ORF">GPM918_LOCUS5415</name>
    <name evidence="5" type="ORF">SRO942_LOCUS5415</name>
</gene>
<dbReference type="GO" id="GO:0016020">
    <property type="term" value="C:membrane"/>
    <property type="evidence" value="ECO:0007669"/>
    <property type="project" value="InterPro"/>
</dbReference>
<feature type="coiled-coil region" evidence="3">
    <location>
        <begin position="77"/>
        <end position="118"/>
    </location>
</feature>
<keyword evidence="6" id="KW-1185">Reference proteome</keyword>
<evidence type="ECO:0000256" key="2">
    <source>
        <dbReference type="ARBA" id="ARBA00023134"/>
    </source>
</evidence>
<dbReference type="SMART" id="SM00173">
    <property type="entry name" value="RAS"/>
    <property type="match status" value="1"/>
</dbReference>
<dbReference type="Proteomes" id="UP000681722">
    <property type="component" value="Unassembled WGS sequence"/>
</dbReference>
<dbReference type="PANTHER" id="PTHR24070">
    <property type="entry name" value="RAS, DI-RAS, AND RHEB FAMILY MEMBERS OF SMALL GTPASE SUPERFAMILY"/>
    <property type="match status" value="1"/>
</dbReference>
<dbReference type="Gene3D" id="3.40.50.300">
    <property type="entry name" value="P-loop containing nucleotide triphosphate hydrolases"/>
    <property type="match status" value="1"/>
</dbReference>
<dbReference type="PROSITE" id="PS51419">
    <property type="entry name" value="RAB"/>
    <property type="match status" value="1"/>
</dbReference>
<dbReference type="OrthoDB" id="5976022at2759"/>
<organism evidence="4 6">
    <name type="scientific">Didymodactylos carnosus</name>
    <dbReference type="NCBI Taxonomy" id="1234261"/>
    <lineage>
        <taxon>Eukaryota</taxon>
        <taxon>Metazoa</taxon>
        <taxon>Spiralia</taxon>
        <taxon>Gnathifera</taxon>
        <taxon>Rotifera</taxon>
        <taxon>Eurotatoria</taxon>
        <taxon>Bdelloidea</taxon>
        <taxon>Philodinida</taxon>
        <taxon>Philodinidae</taxon>
        <taxon>Didymodactylos</taxon>
    </lineage>
</organism>
<evidence type="ECO:0000313" key="5">
    <source>
        <dbReference type="EMBL" id="CAF3625353.1"/>
    </source>
</evidence>
<dbReference type="InterPro" id="IPR020849">
    <property type="entry name" value="Small_GTPase_Ras-type"/>
</dbReference>
<keyword evidence="3" id="KW-0175">Coiled coil</keyword>
<reference evidence="4" key="1">
    <citation type="submission" date="2021-02" db="EMBL/GenBank/DDBJ databases">
        <authorList>
            <person name="Nowell W R."/>
        </authorList>
    </citation>
    <scope>NUCLEOTIDE SEQUENCE</scope>
</reference>
<accession>A0A813VC24</accession>
<dbReference type="Pfam" id="PF00071">
    <property type="entry name" value="Ras"/>
    <property type="match status" value="1"/>
</dbReference>
<evidence type="ECO:0000256" key="1">
    <source>
        <dbReference type="ARBA" id="ARBA00022741"/>
    </source>
</evidence>
<dbReference type="EMBL" id="CAJNOQ010000782">
    <property type="protein sequence ID" value="CAF0838088.1"/>
    <property type="molecule type" value="Genomic_DNA"/>
</dbReference>